<gene>
    <name evidence="2" type="ORF">JT362_34855</name>
</gene>
<evidence type="ECO:0008006" key="4">
    <source>
        <dbReference type="Google" id="ProtNLM"/>
    </source>
</evidence>
<feature type="transmembrane region" description="Helical" evidence="1">
    <location>
        <begin position="7"/>
        <end position="25"/>
    </location>
</feature>
<keyword evidence="1" id="KW-1133">Transmembrane helix</keyword>
<name>A0ABT2JKH6_9PSEU</name>
<keyword evidence="1" id="KW-0472">Membrane</keyword>
<dbReference type="Proteomes" id="UP001156441">
    <property type="component" value="Unassembled WGS sequence"/>
</dbReference>
<reference evidence="2 3" key="1">
    <citation type="submission" date="2021-02" db="EMBL/GenBank/DDBJ databases">
        <title>Actinophytocola xerophila sp. nov., isolated from soil of cotton cropping field.</title>
        <authorList>
            <person name="Huang R."/>
            <person name="Chen X."/>
            <person name="Ge X."/>
            <person name="Liu W."/>
        </authorList>
    </citation>
    <scope>NUCLEOTIDE SEQUENCE [LARGE SCALE GENOMIC DNA]</scope>
    <source>
        <strain evidence="2 3">S1-96</strain>
    </source>
</reference>
<feature type="transmembrane region" description="Helical" evidence="1">
    <location>
        <begin position="72"/>
        <end position="92"/>
    </location>
</feature>
<keyword evidence="3" id="KW-1185">Reference proteome</keyword>
<protein>
    <recommendedName>
        <fullName evidence="4">DUF998 domain-containing protein</fullName>
    </recommendedName>
</protein>
<comment type="caution">
    <text evidence="2">The sequence shown here is derived from an EMBL/GenBank/DDBJ whole genome shotgun (WGS) entry which is preliminary data.</text>
</comment>
<evidence type="ECO:0000256" key="1">
    <source>
        <dbReference type="SAM" id="Phobius"/>
    </source>
</evidence>
<proteinExistence type="predicted"/>
<sequence length="120" mass="12603">MTRHVKLAIWAAVLGLLPFVVFLGVTSHQLHNGELVAYSYLNFAAIAGGGATVAVAVAMARRPYLGELRPPRPGWVLPVCAVLIVLGAVQLVRGAGFFPMILGCETESGTMGFCRPAVVG</sequence>
<keyword evidence="1" id="KW-0812">Transmembrane</keyword>
<evidence type="ECO:0000313" key="2">
    <source>
        <dbReference type="EMBL" id="MCT2588301.1"/>
    </source>
</evidence>
<dbReference type="EMBL" id="JAFFZE010000037">
    <property type="protein sequence ID" value="MCT2588301.1"/>
    <property type="molecule type" value="Genomic_DNA"/>
</dbReference>
<accession>A0ABT2JKH6</accession>
<evidence type="ECO:0000313" key="3">
    <source>
        <dbReference type="Proteomes" id="UP001156441"/>
    </source>
</evidence>
<organism evidence="2 3">
    <name type="scientific">Actinophytocola gossypii</name>
    <dbReference type="NCBI Taxonomy" id="2812003"/>
    <lineage>
        <taxon>Bacteria</taxon>
        <taxon>Bacillati</taxon>
        <taxon>Actinomycetota</taxon>
        <taxon>Actinomycetes</taxon>
        <taxon>Pseudonocardiales</taxon>
        <taxon>Pseudonocardiaceae</taxon>
    </lineage>
</organism>
<feature type="transmembrane region" description="Helical" evidence="1">
    <location>
        <begin position="37"/>
        <end position="60"/>
    </location>
</feature>